<dbReference type="Gene3D" id="3.40.50.10490">
    <property type="entry name" value="Glucose-6-phosphate isomerase like protein, domain 1"/>
    <property type="match status" value="1"/>
</dbReference>
<gene>
    <name evidence="5" type="ORF">GCM10007063_23120</name>
</gene>
<protein>
    <recommendedName>
        <fullName evidence="4">HTH rpiR-type domain-containing protein</fullName>
    </recommendedName>
</protein>
<dbReference type="CDD" id="cd05013">
    <property type="entry name" value="SIS_RpiR"/>
    <property type="match status" value="1"/>
</dbReference>
<reference evidence="5" key="1">
    <citation type="journal article" date="2014" name="Int. J. Syst. Evol. Microbiol.">
        <title>Complete genome sequence of Corynebacterium casei LMG S-19264T (=DSM 44701T), isolated from a smear-ripened cheese.</title>
        <authorList>
            <consortium name="US DOE Joint Genome Institute (JGI-PGF)"/>
            <person name="Walter F."/>
            <person name="Albersmeier A."/>
            <person name="Kalinowski J."/>
            <person name="Ruckert C."/>
        </authorList>
    </citation>
    <scope>NUCLEOTIDE SEQUENCE</scope>
    <source>
        <strain evidence="5">JCM 12580</strain>
    </source>
</reference>
<dbReference type="Gene3D" id="1.10.10.10">
    <property type="entry name" value="Winged helix-like DNA-binding domain superfamily/Winged helix DNA-binding domain"/>
    <property type="match status" value="1"/>
</dbReference>
<dbReference type="SUPFAM" id="SSF53697">
    <property type="entry name" value="SIS domain"/>
    <property type="match status" value="1"/>
</dbReference>
<keyword evidence="6" id="KW-1185">Reference proteome</keyword>
<dbReference type="AlphaFoldDB" id="A0A917PYN4"/>
<dbReference type="GO" id="GO:0003700">
    <property type="term" value="F:DNA-binding transcription factor activity"/>
    <property type="evidence" value="ECO:0007669"/>
    <property type="project" value="InterPro"/>
</dbReference>
<organism evidence="5 6">
    <name type="scientific">Lentibacillus kapialis</name>
    <dbReference type="NCBI Taxonomy" id="340214"/>
    <lineage>
        <taxon>Bacteria</taxon>
        <taxon>Bacillati</taxon>
        <taxon>Bacillota</taxon>
        <taxon>Bacilli</taxon>
        <taxon>Bacillales</taxon>
        <taxon>Bacillaceae</taxon>
        <taxon>Lentibacillus</taxon>
    </lineage>
</organism>
<keyword evidence="3" id="KW-0804">Transcription</keyword>
<dbReference type="SUPFAM" id="SSF46689">
    <property type="entry name" value="Homeodomain-like"/>
    <property type="match status" value="1"/>
</dbReference>
<dbReference type="InterPro" id="IPR047640">
    <property type="entry name" value="RpiR-like"/>
</dbReference>
<dbReference type="GO" id="GO:0097367">
    <property type="term" value="F:carbohydrate derivative binding"/>
    <property type="evidence" value="ECO:0007669"/>
    <property type="project" value="InterPro"/>
</dbReference>
<dbReference type="InterPro" id="IPR035472">
    <property type="entry name" value="RpiR-like_SIS"/>
</dbReference>
<dbReference type="InterPro" id="IPR009057">
    <property type="entry name" value="Homeodomain-like_sf"/>
</dbReference>
<dbReference type="PROSITE" id="PS51071">
    <property type="entry name" value="HTH_RPIR"/>
    <property type="match status" value="1"/>
</dbReference>
<dbReference type="GO" id="GO:1901135">
    <property type="term" value="P:carbohydrate derivative metabolic process"/>
    <property type="evidence" value="ECO:0007669"/>
    <property type="project" value="InterPro"/>
</dbReference>
<dbReference type="EMBL" id="BMNQ01000035">
    <property type="protein sequence ID" value="GGK00136.1"/>
    <property type="molecule type" value="Genomic_DNA"/>
</dbReference>
<proteinExistence type="predicted"/>
<evidence type="ECO:0000256" key="1">
    <source>
        <dbReference type="ARBA" id="ARBA00023015"/>
    </source>
</evidence>
<evidence type="ECO:0000259" key="4">
    <source>
        <dbReference type="PROSITE" id="PS51071"/>
    </source>
</evidence>
<feature type="domain" description="HTH rpiR-type" evidence="4">
    <location>
        <begin position="6"/>
        <end position="82"/>
    </location>
</feature>
<name>A0A917PYN4_9BACI</name>
<reference evidence="5" key="2">
    <citation type="submission" date="2020-09" db="EMBL/GenBank/DDBJ databases">
        <authorList>
            <person name="Sun Q."/>
            <person name="Ohkuma M."/>
        </authorList>
    </citation>
    <scope>NUCLEOTIDE SEQUENCE</scope>
    <source>
        <strain evidence="5">JCM 12580</strain>
    </source>
</reference>
<accession>A0A917PYN4</accession>
<dbReference type="PANTHER" id="PTHR30514:SF18">
    <property type="entry name" value="RPIR-FAMILY TRANSCRIPTIONAL REGULATOR"/>
    <property type="match status" value="1"/>
</dbReference>
<evidence type="ECO:0000256" key="2">
    <source>
        <dbReference type="ARBA" id="ARBA00023125"/>
    </source>
</evidence>
<dbReference type="InterPro" id="IPR001347">
    <property type="entry name" value="SIS_dom"/>
</dbReference>
<dbReference type="InterPro" id="IPR046348">
    <property type="entry name" value="SIS_dom_sf"/>
</dbReference>
<keyword evidence="2" id="KW-0238">DNA-binding</keyword>
<dbReference type="InterPro" id="IPR000281">
    <property type="entry name" value="HTH_RpiR"/>
</dbReference>
<evidence type="ECO:0000313" key="5">
    <source>
        <dbReference type="EMBL" id="GGK00136.1"/>
    </source>
</evidence>
<dbReference type="Pfam" id="PF01380">
    <property type="entry name" value="SIS"/>
    <property type="match status" value="1"/>
</dbReference>
<dbReference type="Proteomes" id="UP000658382">
    <property type="component" value="Unassembled WGS sequence"/>
</dbReference>
<dbReference type="PANTHER" id="PTHR30514">
    <property type="entry name" value="GLUCOKINASE"/>
    <property type="match status" value="1"/>
</dbReference>
<dbReference type="Pfam" id="PF01418">
    <property type="entry name" value="HTH_6"/>
    <property type="match status" value="1"/>
</dbReference>
<dbReference type="GO" id="GO:0003677">
    <property type="term" value="F:DNA binding"/>
    <property type="evidence" value="ECO:0007669"/>
    <property type="project" value="UniProtKB-KW"/>
</dbReference>
<dbReference type="InterPro" id="IPR036388">
    <property type="entry name" value="WH-like_DNA-bd_sf"/>
</dbReference>
<comment type="caution">
    <text evidence="5">The sequence shown here is derived from an EMBL/GenBank/DDBJ whole genome shotgun (WGS) entry which is preliminary data.</text>
</comment>
<evidence type="ECO:0000256" key="3">
    <source>
        <dbReference type="ARBA" id="ARBA00023163"/>
    </source>
</evidence>
<keyword evidence="1" id="KW-0805">Transcription regulation</keyword>
<sequence>MVSHNQSIIDAIINIKDFLPKKQRQLCDYILKNYQSIGLTTVKGLADNAKVGVSTVMRAINALGYNNFNDFRKDIFDEWLPDDSKWTLNKSISEIPNKEESAPTIIQVWNESVNMLDKSLDSNLIENFEYVIDIILHSRQLNVLGTRPYKAMALYLEQLLGEFYSKIRQLSHDTEVLFDNILQIEKDEVLLIFAFEPYTNRIIQAAMLANQLGIKIILITDYISCPIIRYASVTLQVEVSKKQYSVVPIVALIEALVIEIGKRSSEESVKKLKKLERTLLENNVTFSY</sequence>
<evidence type="ECO:0000313" key="6">
    <source>
        <dbReference type="Proteomes" id="UP000658382"/>
    </source>
</evidence>